<dbReference type="Proteomes" id="UP000027661">
    <property type="component" value="Unassembled WGS sequence"/>
</dbReference>
<dbReference type="Gene3D" id="3.30.420.40">
    <property type="match status" value="2"/>
</dbReference>
<dbReference type="CDD" id="cd24079">
    <property type="entry name" value="ASKHA_NBD_PG1100-like"/>
    <property type="match status" value="1"/>
</dbReference>
<dbReference type="AlphaFoldDB" id="A0A069SND4"/>
<accession>A0A069SND4</accession>
<dbReference type="PANTHER" id="PTHR43190:SF3">
    <property type="entry name" value="N-ACETYL-D-GLUCOSAMINE KINASE"/>
    <property type="match status" value="1"/>
</dbReference>
<dbReference type="RefSeq" id="WP_011965655.1">
    <property type="nucleotide sequence ID" value="NZ_JNHM01000003.1"/>
</dbReference>
<dbReference type="SUPFAM" id="SSF53067">
    <property type="entry name" value="Actin-like ATPase domain"/>
    <property type="match status" value="2"/>
</dbReference>
<dbReference type="PANTHER" id="PTHR43190">
    <property type="entry name" value="N-ACETYL-D-GLUCOSAMINE KINASE"/>
    <property type="match status" value="1"/>
</dbReference>
<evidence type="ECO:0000313" key="2">
    <source>
        <dbReference type="Proteomes" id="UP000027661"/>
    </source>
</evidence>
<sequence length="279" mass="30755">MIVIADSGSTKTDWCLGNTKTNSRTVRTGGINPFHQSVDEIKEVIASTLIPQLGDTTEFTTIYFYGAGCIPEKTNIVKTALAQNFPKANILVESDLLGAAHALCGKTAGIACILGTGSNSCFYDGEKITANISPLGYILGDEGSGAVLGKRLVGDLLKHQLPDDLCQDFLKEYDLTPALILDKVYRQPLANRFLAGLTPFLFAHKHRPEIRNLLISCFTDFFTRNVMQYEYHDILVHFTGSIAFFFQEEVKEAALRLNVSIGKVLKSPLEGLKDYHFEV</sequence>
<gene>
    <name evidence="1" type="ORF">M099_0249</name>
</gene>
<dbReference type="InterPro" id="IPR052519">
    <property type="entry name" value="Euk-type_GlcNAc_Kinase"/>
</dbReference>
<reference evidence="1 2" key="1">
    <citation type="submission" date="2014-04" db="EMBL/GenBank/DDBJ databases">
        <authorList>
            <person name="Sears C."/>
            <person name="Carroll K."/>
            <person name="Sack B.R."/>
            <person name="Qadri F."/>
            <person name="Myers L.L."/>
            <person name="Chung G.-T."/>
            <person name="Escheverria P."/>
            <person name="Fraser C.M."/>
            <person name="Sadzewicz L."/>
            <person name="Shefchek K.A."/>
            <person name="Tallon L."/>
            <person name="Das S.P."/>
            <person name="Daugherty S."/>
            <person name="Mongodin E.F."/>
        </authorList>
    </citation>
    <scope>NUCLEOTIDE SEQUENCE [LARGE SCALE GENOMIC DNA]</scope>
    <source>
        <strain evidence="1 2">3975 RP4</strain>
    </source>
</reference>
<dbReference type="Gene3D" id="1.10.720.160">
    <property type="match status" value="1"/>
</dbReference>
<organism evidence="1 2">
    <name type="scientific">Phocaeicola vulgatus str. 3975 RP4</name>
    <dbReference type="NCBI Taxonomy" id="1339352"/>
    <lineage>
        <taxon>Bacteria</taxon>
        <taxon>Pseudomonadati</taxon>
        <taxon>Bacteroidota</taxon>
        <taxon>Bacteroidia</taxon>
        <taxon>Bacteroidales</taxon>
        <taxon>Bacteroidaceae</taxon>
        <taxon>Phocaeicola</taxon>
    </lineage>
</organism>
<dbReference type="EMBL" id="JNHM01000003">
    <property type="protein sequence ID" value="KDS56695.1"/>
    <property type="molecule type" value="Genomic_DNA"/>
</dbReference>
<dbReference type="PATRIC" id="fig|1339352.3.peg.240"/>
<comment type="caution">
    <text evidence="1">The sequence shown here is derived from an EMBL/GenBank/DDBJ whole genome shotgun (WGS) entry which is preliminary data.</text>
</comment>
<dbReference type="GeneID" id="5303550"/>
<proteinExistence type="predicted"/>
<protein>
    <recommendedName>
        <fullName evidence="3">ATPase</fullName>
    </recommendedName>
</protein>
<name>A0A069SND4_PHOVU</name>
<evidence type="ECO:0008006" key="3">
    <source>
        <dbReference type="Google" id="ProtNLM"/>
    </source>
</evidence>
<dbReference type="InterPro" id="IPR043129">
    <property type="entry name" value="ATPase_NBD"/>
</dbReference>
<evidence type="ECO:0000313" key="1">
    <source>
        <dbReference type="EMBL" id="KDS56695.1"/>
    </source>
</evidence>